<dbReference type="Gene3D" id="1.10.260.40">
    <property type="entry name" value="lambda repressor-like DNA-binding domains"/>
    <property type="match status" value="1"/>
</dbReference>
<organism evidence="3 4">
    <name type="scientific">Harryflintia acetispora</name>
    <dbReference type="NCBI Taxonomy" id="1849041"/>
    <lineage>
        <taxon>Bacteria</taxon>
        <taxon>Bacillati</taxon>
        <taxon>Bacillota</taxon>
        <taxon>Clostridia</taxon>
        <taxon>Eubacteriales</taxon>
        <taxon>Oscillospiraceae</taxon>
        <taxon>Harryflintia</taxon>
    </lineage>
</organism>
<protein>
    <submittedName>
        <fullName evidence="3">XRE family transcriptional regulator</fullName>
    </submittedName>
</protein>
<dbReference type="Gene3D" id="2.60.120.10">
    <property type="entry name" value="Jelly Rolls"/>
    <property type="match status" value="1"/>
</dbReference>
<dbReference type="PANTHER" id="PTHR46797:SF19">
    <property type="entry name" value="BLL2473 PROTEIN"/>
    <property type="match status" value="1"/>
</dbReference>
<evidence type="ECO:0000313" key="4">
    <source>
        <dbReference type="Proteomes" id="UP000294682"/>
    </source>
</evidence>
<dbReference type="InterPro" id="IPR050807">
    <property type="entry name" value="TransReg_Diox_bact_type"/>
</dbReference>
<dbReference type="GO" id="GO:0005829">
    <property type="term" value="C:cytosol"/>
    <property type="evidence" value="ECO:0007669"/>
    <property type="project" value="TreeGrafter"/>
</dbReference>
<dbReference type="InterPro" id="IPR011051">
    <property type="entry name" value="RmlC_Cupin_sf"/>
</dbReference>
<dbReference type="OrthoDB" id="9814553at2"/>
<dbReference type="PANTHER" id="PTHR46797">
    <property type="entry name" value="HTH-TYPE TRANSCRIPTIONAL REGULATOR"/>
    <property type="match status" value="1"/>
</dbReference>
<dbReference type="GO" id="GO:0003700">
    <property type="term" value="F:DNA-binding transcription factor activity"/>
    <property type="evidence" value="ECO:0007669"/>
    <property type="project" value="TreeGrafter"/>
</dbReference>
<evidence type="ECO:0000256" key="1">
    <source>
        <dbReference type="ARBA" id="ARBA00023125"/>
    </source>
</evidence>
<dbReference type="GO" id="GO:0003677">
    <property type="term" value="F:DNA binding"/>
    <property type="evidence" value="ECO:0007669"/>
    <property type="project" value="UniProtKB-KW"/>
</dbReference>
<dbReference type="Proteomes" id="UP000294682">
    <property type="component" value="Unassembled WGS sequence"/>
</dbReference>
<dbReference type="RefSeq" id="WP_079699183.1">
    <property type="nucleotide sequence ID" value="NZ_JADNAH010000034.1"/>
</dbReference>
<dbReference type="InterPro" id="IPR010982">
    <property type="entry name" value="Lambda_DNA-bd_dom_sf"/>
</dbReference>
<dbReference type="Pfam" id="PF07883">
    <property type="entry name" value="Cupin_2"/>
    <property type="match status" value="1"/>
</dbReference>
<evidence type="ECO:0000313" key="3">
    <source>
        <dbReference type="EMBL" id="TCL42246.1"/>
    </source>
</evidence>
<dbReference type="SMART" id="SM00530">
    <property type="entry name" value="HTH_XRE"/>
    <property type="match status" value="1"/>
</dbReference>
<keyword evidence="1" id="KW-0238">DNA-binding</keyword>
<dbReference type="PROSITE" id="PS50943">
    <property type="entry name" value="HTH_CROC1"/>
    <property type="match status" value="1"/>
</dbReference>
<proteinExistence type="predicted"/>
<accession>A0A9X8UHA4</accession>
<dbReference type="SUPFAM" id="SSF47413">
    <property type="entry name" value="lambda repressor-like DNA-binding domains"/>
    <property type="match status" value="1"/>
</dbReference>
<feature type="domain" description="HTH cro/C1-type" evidence="2">
    <location>
        <begin position="12"/>
        <end position="66"/>
    </location>
</feature>
<dbReference type="InterPro" id="IPR013096">
    <property type="entry name" value="Cupin_2"/>
</dbReference>
<name>A0A9X8UHA4_9FIRM</name>
<evidence type="ECO:0000259" key="2">
    <source>
        <dbReference type="PROSITE" id="PS50943"/>
    </source>
</evidence>
<comment type="caution">
    <text evidence="3">The sequence shown here is derived from an EMBL/GenBank/DDBJ whole genome shotgun (WGS) entry which is preliminary data.</text>
</comment>
<gene>
    <name evidence="3" type="ORF">EDD78_1118</name>
</gene>
<dbReference type="SUPFAM" id="SSF51182">
    <property type="entry name" value="RmlC-like cupins"/>
    <property type="match status" value="1"/>
</dbReference>
<dbReference type="AlphaFoldDB" id="A0A9X8UHA4"/>
<reference evidence="3 4" key="1">
    <citation type="submission" date="2019-03" db="EMBL/GenBank/DDBJ databases">
        <title>Genomic Encyclopedia of Type Strains, Phase IV (KMG-IV): sequencing the most valuable type-strain genomes for metagenomic binning, comparative biology and taxonomic classification.</title>
        <authorList>
            <person name="Goeker M."/>
        </authorList>
    </citation>
    <scope>NUCLEOTIDE SEQUENCE [LARGE SCALE GENOMIC DNA]</scope>
    <source>
        <strain evidence="3 4">DSM 100433</strain>
    </source>
</reference>
<keyword evidence="4" id="KW-1185">Reference proteome</keyword>
<dbReference type="CDD" id="cd02209">
    <property type="entry name" value="cupin_XRE_C"/>
    <property type="match status" value="1"/>
</dbReference>
<dbReference type="InterPro" id="IPR001387">
    <property type="entry name" value="Cro/C1-type_HTH"/>
</dbReference>
<dbReference type="EMBL" id="SLUK01000011">
    <property type="protein sequence ID" value="TCL42246.1"/>
    <property type="molecule type" value="Genomic_DNA"/>
</dbReference>
<dbReference type="CDD" id="cd00093">
    <property type="entry name" value="HTH_XRE"/>
    <property type="match status" value="1"/>
</dbReference>
<dbReference type="Pfam" id="PF01381">
    <property type="entry name" value="HTH_3"/>
    <property type="match status" value="1"/>
</dbReference>
<dbReference type="InterPro" id="IPR014710">
    <property type="entry name" value="RmlC-like_jellyroll"/>
</dbReference>
<sequence>MEDKIAAIAQRIRTLRDILEIPVAEMAQTTGVSEQEYQDLEDGKGDFSFTFLYQCAERFGVDLVEILTGDSPKLSFYSVVRNGQGLPIERRRGFTYNHLAYLFENKLCEPFLVRAPYLPEEQDQPIHLSFHEGQEFDYILKGSLKVAMEDKIEVLGEGDAIYYDSGHGHGMIATGGEECVFLAVVLKNPHKKKED</sequence>